<evidence type="ECO:0000256" key="1">
    <source>
        <dbReference type="ARBA" id="ARBA00022829"/>
    </source>
</evidence>
<evidence type="ECO:0000256" key="3">
    <source>
        <dbReference type="HAMAP-Rule" id="MF_01805"/>
    </source>
</evidence>
<sequence length="257" mass="30215">MSIDVQIEAFEGPLDLLLHLISKEEIDIYDIPIVKITTQYLEIIKEMDLDRSTEFLVMAATLIEIKSRMLLPEKDESMEYYEYSDIDPRRELVKRLIEYKRFKEAAEKLRATEGTLDEVVFKDQEELGQYVKQISIEELNKNLESELLIEAVQRLMTKMNRFDEHRKGFFKGIKRDAFTVEEKLAGIRKRLKGSAYFVFSDLFENELTKEEIVVTFLAVLELLKLKEISIEQDGLFEEIKIKKRVYVEQTTIHGDSV</sequence>
<dbReference type="Pfam" id="PF02616">
    <property type="entry name" value="SMC_ScpA"/>
    <property type="match status" value="1"/>
</dbReference>
<comment type="caution">
    <text evidence="4">The sequence shown here is derived from an EMBL/GenBank/DDBJ whole genome shotgun (WGS) entry which is preliminary data.</text>
</comment>
<organism evidence="4 5">
    <name type="scientific">Fusibacter ferrireducens</name>
    <dbReference type="NCBI Taxonomy" id="2785058"/>
    <lineage>
        <taxon>Bacteria</taxon>
        <taxon>Bacillati</taxon>
        <taxon>Bacillota</taxon>
        <taxon>Clostridia</taxon>
        <taxon>Eubacteriales</taxon>
        <taxon>Eubacteriales Family XII. Incertae Sedis</taxon>
        <taxon>Fusibacter</taxon>
    </lineage>
</organism>
<dbReference type="RefSeq" id="WP_194701909.1">
    <property type="nucleotide sequence ID" value="NZ_JADKNH010000006.1"/>
</dbReference>
<accession>A0ABR9ZT69</accession>
<keyword evidence="3" id="KW-0963">Cytoplasm</keyword>
<dbReference type="PANTHER" id="PTHR33969">
    <property type="entry name" value="SEGREGATION AND CONDENSATION PROTEIN A"/>
    <property type="match status" value="1"/>
</dbReference>
<keyword evidence="3" id="KW-0132">Cell division</keyword>
<dbReference type="InterPro" id="IPR023093">
    <property type="entry name" value="ScpA-like_C"/>
</dbReference>
<keyword evidence="5" id="KW-1185">Reference proteome</keyword>
<evidence type="ECO:0000313" key="4">
    <source>
        <dbReference type="EMBL" id="MBF4693667.1"/>
    </source>
</evidence>
<dbReference type="EMBL" id="JADKNH010000006">
    <property type="protein sequence ID" value="MBF4693667.1"/>
    <property type="molecule type" value="Genomic_DNA"/>
</dbReference>
<gene>
    <name evidence="3" type="primary">scpA</name>
    <name evidence="4" type="ORF">ISU02_11065</name>
</gene>
<evidence type="ECO:0000256" key="2">
    <source>
        <dbReference type="ARBA" id="ARBA00044777"/>
    </source>
</evidence>
<proteinExistence type="inferred from homology"/>
<keyword evidence="1 3" id="KW-0159">Chromosome partition</keyword>
<dbReference type="InterPro" id="IPR003768">
    <property type="entry name" value="ScpA"/>
</dbReference>
<dbReference type="PANTHER" id="PTHR33969:SF2">
    <property type="entry name" value="SEGREGATION AND CONDENSATION PROTEIN A"/>
    <property type="match status" value="1"/>
</dbReference>
<reference evidence="4 5" key="1">
    <citation type="submission" date="2020-11" db="EMBL/GenBank/DDBJ databases">
        <title>Fusibacter basophilias sp. nov.</title>
        <authorList>
            <person name="Qiu D."/>
        </authorList>
    </citation>
    <scope>NUCLEOTIDE SEQUENCE [LARGE SCALE GENOMIC DNA]</scope>
    <source>
        <strain evidence="4 5">Q10-2</strain>
    </source>
</reference>
<dbReference type="Gene3D" id="1.10.10.580">
    <property type="entry name" value="Structural maintenance of chromosome 1. Chain E"/>
    <property type="match status" value="1"/>
</dbReference>
<comment type="subcellular location">
    <subcellularLocation>
        <location evidence="3">Cytoplasm</location>
    </subcellularLocation>
    <text evidence="3">Associated with two foci at the outer edges of the nucleoid region in young cells, and at four foci within both cell halves in older cells.</text>
</comment>
<keyword evidence="3" id="KW-0131">Cell cycle</keyword>
<dbReference type="Gene3D" id="6.10.250.2410">
    <property type="match status" value="1"/>
</dbReference>
<protein>
    <recommendedName>
        <fullName evidence="2 3">Segregation and condensation protein A</fullName>
    </recommendedName>
</protein>
<dbReference type="HAMAP" id="MF_01805">
    <property type="entry name" value="ScpA"/>
    <property type="match status" value="1"/>
</dbReference>
<comment type="function">
    <text evidence="3">Participates in chromosomal partition during cell division. May act via the formation of a condensin-like complex containing Smc and ScpB that pull DNA away from mid-cell into both cell halves.</text>
</comment>
<name>A0ABR9ZT69_9FIRM</name>
<dbReference type="Proteomes" id="UP000614200">
    <property type="component" value="Unassembled WGS sequence"/>
</dbReference>
<comment type="similarity">
    <text evidence="3">Belongs to the ScpA family.</text>
</comment>
<comment type="subunit">
    <text evidence="3">Component of a cohesin-like complex composed of ScpA, ScpB and the Smc homodimer, in which ScpA and ScpB bind to the head domain of Smc. The presence of the three proteins is required for the association of the complex with DNA.</text>
</comment>
<evidence type="ECO:0000313" key="5">
    <source>
        <dbReference type="Proteomes" id="UP000614200"/>
    </source>
</evidence>